<evidence type="ECO:0000313" key="3">
    <source>
        <dbReference type="Proteomes" id="UP000297910"/>
    </source>
</evidence>
<dbReference type="EMBL" id="PQXI01000102">
    <property type="protein sequence ID" value="TGO24450.1"/>
    <property type="molecule type" value="Genomic_DNA"/>
</dbReference>
<evidence type="ECO:0000313" key="2">
    <source>
        <dbReference type="EMBL" id="TGO24450.1"/>
    </source>
</evidence>
<reference evidence="2 3" key="1">
    <citation type="submission" date="2017-12" db="EMBL/GenBank/DDBJ databases">
        <title>Comparative genomics of Botrytis spp.</title>
        <authorList>
            <person name="Valero-Jimenez C.A."/>
            <person name="Tapia P."/>
            <person name="Veloso J."/>
            <person name="Silva-Moreno E."/>
            <person name="Staats M."/>
            <person name="Valdes J.H."/>
            <person name="Van Kan J.A.L."/>
        </authorList>
    </citation>
    <scope>NUCLEOTIDE SEQUENCE [LARGE SCALE GENOMIC DNA]</scope>
    <source>
        <strain evidence="2 3">Bp0003</strain>
    </source>
</reference>
<keyword evidence="1" id="KW-0812">Transmembrane</keyword>
<gene>
    <name evidence="2" type="ORF">BPAE_0102g00120</name>
</gene>
<organism evidence="2 3">
    <name type="scientific">Botrytis paeoniae</name>
    <dbReference type="NCBI Taxonomy" id="278948"/>
    <lineage>
        <taxon>Eukaryota</taxon>
        <taxon>Fungi</taxon>
        <taxon>Dikarya</taxon>
        <taxon>Ascomycota</taxon>
        <taxon>Pezizomycotina</taxon>
        <taxon>Leotiomycetes</taxon>
        <taxon>Helotiales</taxon>
        <taxon>Sclerotiniaceae</taxon>
        <taxon>Botrytis</taxon>
    </lineage>
</organism>
<evidence type="ECO:0000256" key="1">
    <source>
        <dbReference type="SAM" id="Phobius"/>
    </source>
</evidence>
<dbReference type="AlphaFoldDB" id="A0A4Z1FLM7"/>
<dbReference type="Proteomes" id="UP000297910">
    <property type="component" value="Unassembled WGS sequence"/>
</dbReference>
<name>A0A4Z1FLM7_9HELO</name>
<keyword evidence="3" id="KW-1185">Reference proteome</keyword>
<keyword evidence="1" id="KW-1133">Transmembrane helix</keyword>
<feature type="transmembrane region" description="Helical" evidence="1">
    <location>
        <begin position="35"/>
        <end position="59"/>
    </location>
</feature>
<comment type="caution">
    <text evidence="2">The sequence shown here is derived from an EMBL/GenBank/DDBJ whole genome shotgun (WGS) entry which is preliminary data.</text>
</comment>
<sequence length="146" mass="16909">MLLLTPLAWGFVLIYGKKRVVFRVCQPEILNRTSLITIFVHVLRALVPTLYTCILVIIVRSFLNLRAMVLAFSLRLETSLAIAFNLTPHHTYVFRVYDGFFGYGKYVSYRSYTCSFEQYQFLQPWLLLSKQYGSDSTSVLSSNARM</sequence>
<proteinExistence type="predicted"/>
<accession>A0A4Z1FLM7</accession>
<protein>
    <submittedName>
        <fullName evidence="2">Uncharacterized protein</fullName>
    </submittedName>
</protein>
<keyword evidence="1" id="KW-0472">Membrane</keyword>